<accession>A0A2J8Y0R0</accession>
<feature type="region of interest" description="Disordered" evidence="1">
    <location>
        <begin position="41"/>
        <end position="80"/>
    </location>
</feature>
<evidence type="ECO:0000313" key="2">
    <source>
        <dbReference type="EMBL" id="PNJ87871.1"/>
    </source>
</evidence>
<sequence length="104" mass="11201">RDLLLTGRVLPTGTRMARCGSGMPRVSACGCSTNSAQCACSSPTRTPTRTSVPTARTSGPHSARWAPLTPTVMTPGWASRRSSSASTAATWLWQARQGRCWYWN</sequence>
<organism evidence="2">
    <name type="scientific">Pongo abelii</name>
    <name type="common">Sumatran orangutan</name>
    <name type="synonym">Pongo pygmaeus abelii</name>
    <dbReference type="NCBI Taxonomy" id="9601"/>
    <lineage>
        <taxon>Eukaryota</taxon>
        <taxon>Metazoa</taxon>
        <taxon>Chordata</taxon>
        <taxon>Craniata</taxon>
        <taxon>Vertebrata</taxon>
        <taxon>Euteleostomi</taxon>
        <taxon>Mammalia</taxon>
        <taxon>Eutheria</taxon>
        <taxon>Euarchontoglires</taxon>
        <taxon>Primates</taxon>
        <taxon>Haplorrhini</taxon>
        <taxon>Catarrhini</taxon>
        <taxon>Hominidae</taxon>
        <taxon>Pongo</taxon>
    </lineage>
</organism>
<dbReference type="EMBL" id="NDHI03003284">
    <property type="protein sequence ID" value="PNJ87871.1"/>
    <property type="molecule type" value="Genomic_DNA"/>
</dbReference>
<reference evidence="2" key="1">
    <citation type="submission" date="2017-12" db="EMBL/GenBank/DDBJ databases">
        <title>High-resolution comparative analysis of great ape genomes.</title>
        <authorList>
            <person name="Pollen A."/>
            <person name="Hastie A."/>
            <person name="Hormozdiari F."/>
            <person name="Dougherty M."/>
            <person name="Liu R."/>
            <person name="Chaisson M."/>
            <person name="Hoppe E."/>
            <person name="Hill C."/>
            <person name="Pang A."/>
            <person name="Hillier L."/>
            <person name="Baker C."/>
            <person name="Armstrong J."/>
            <person name="Shendure J."/>
            <person name="Paten B."/>
            <person name="Wilson R."/>
            <person name="Chao H."/>
            <person name="Schneider V."/>
            <person name="Ventura M."/>
            <person name="Kronenberg Z."/>
            <person name="Murali S."/>
            <person name="Gordon D."/>
            <person name="Cantsilieris S."/>
            <person name="Munson K."/>
            <person name="Nelson B."/>
            <person name="Raja A."/>
            <person name="Underwood J."/>
            <person name="Diekhans M."/>
            <person name="Fiddes I."/>
            <person name="Haussler D."/>
            <person name="Eichler E."/>
        </authorList>
    </citation>
    <scope>NUCLEOTIDE SEQUENCE [LARGE SCALE GENOMIC DNA]</scope>
    <source>
        <strain evidence="2">Susie</strain>
    </source>
</reference>
<feature type="compositionally biased region" description="Low complexity" evidence="1">
    <location>
        <begin position="41"/>
        <end position="58"/>
    </location>
</feature>
<gene>
    <name evidence="2" type="ORF">CR201_G0021381</name>
</gene>
<feature type="non-terminal residue" evidence="2">
    <location>
        <position position="1"/>
    </location>
</feature>
<proteinExistence type="predicted"/>
<evidence type="ECO:0000256" key="1">
    <source>
        <dbReference type="SAM" id="MobiDB-lite"/>
    </source>
</evidence>
<name>A0A2J8Y0R0_PONAB</name>
<comment type="caution">
    <text evidence="2">The sequence shown here is derived from an EMBL/GenBank/DDBJ whole genome shotgun (WGS) entry which is preliminary data.</text>
</comment>
<dbReference type="AlphaFoldDB" id="A0A2J8Y0R0"/>
<protein>
    <submittedName>
        <fullName evidence="2">LLGL2 isoform 17</fullName>
    </submittedName>
</protein>